<dbReference type="Pfam" id="PF00704">
    <property type="entry name" value="Glyco_hydro_18"/>
    <property type="match status" value="1"/>
</dbReference>
<comment type="catalytic activity">
    <reaction evidence="10">
        <text>L-threonyl-[protein] + ATP = O-phospho-L-threonyl-[protein] + ADP + H(+)</text>
        <dbReference type="Rhea" id="RHEA:46608"/>
        <dbReference type="Rhea" id="RHEA-COMP:11060"/>
        <dbReference type="Rhea" id="RHEA-COMP:11605"/>
        <dbReference type="ChEBI" id="CHEBI:15378"/>
        <dbReference type="ChEBI" id="CHEBI:30013"/>
        <dbReference type="ChEBI" id="CHEBI:30616"/>
        <dbReference type="ChEBI" id="CHEBI:61977"/>
        <dbReference type="ChEBI" id="CHEBI:456216"/>
        <dbReference type="EC" id="2.7.11.1"/>
    </reaction>
</comment>
<dbReference type="GO" id="GO:0005524">
    <property type="term" value="F:ATP binding"/>
    <property type="evidence" value="ECO:0007669"/>
    <property type="project" value="UniProtKB-KW"/>
</dbReference>
<feature type="transmembrane region" description="Helical" evidence="12">
    <location>
        <begin position="401"/>
        <end position="423"/>
    </location>
</feature>
<keyword evidence="9" id="KW-0325">Glycoprotein</keyword>
<dbReference type="SMART" id="SM00636">
    <property type="entry name" value="Glyco_18"/>
    <property type="match status" value="1"/>
</dbReference>
<evidence type="ECO:0000313" key="16">
    <source>
        <dbReference type="Proteomes" id="UP001164929"/>
    </source>
</evidence>
<keyword evidence="12" id="KW-0812">Transmembrane</keyword>
<gene>
    <name evidence="15" type="ORF">NC653_040061</name>
</gene>
<dbReference type="InterPro" id="IPR011583">
    <property type="entry name" value="Chitinase_II/V-like_cat"/>
</dbReference>
<dbReference type="InterPro" id="IPR011009">
    <property type="entry name" value="Kinase-like_dom_sf"/>
</dbReference>
<dbReference type="Gene3D" id="1.10.510.10">
    <property type="entry name" value="Transferase(Phosphotransferase) domain 1"/>
    <property type="match status" value="1"/>
</dbReference>
<evidence type="ECO:0000256" key="4">
    <source>
        <dbReference type="ARBA" id="ARBA00022729"/>
    </source>
</evidence>
<dbReference type="GO" id="GO:0005975">
    <property type="term" value="P:carbohydrate metabolic process"/>
    <property type="evidence" value="ECO:0007669"/>
    <property type="project" value="InterPro"/>
</dbReference>
<comment type="catalytic activity">
    <reaction evidence="11">
        <text>L-seryl-[protein] + ATP = O-phospho-L-seryl-[protein] + ADP + H(+)</text>
        <dbReference type="Rhea" id="RHEA:17989"/>
        <dbReference type="Rhea" id="RHEA-COMP:9863"/>
        <dbReference type="Rhea" id="RHEA-COMP:11604"/>
        <dbReference type="ChEBI" id="CHEBI:15378"/>
        <dbReference type="ChEBI" id="CHEBI:29999"/>
        <dbReference type="ChEBI" id="CHEBI:30616"/>
        <dbReference type="ChEBI" id="CHEBI:83421"/>
        <dbReference type="ChEBI" id="CHEBI:456216"/>
        <dbReference type="EC" id="2.7.11.1"/>
    </reaction>
</comment>
<dbReference type="PANTHER" id="PTHR27002">
    <property type="entry name" value="RECEPTOR-LIKE SERINE/THREONINE-PROTEIN KINASE SD1-8"/>
    <property type="match status" value="1"/>
</dbReference>
<dbReference type="GO" id="GO:0004674">
    <property type="term" value="F:protein serine/threonine kinase activity"/>
    <property type="evidence" value="ECO:0007669"/>
    <property type="project" value="UniProtKB-KW"/>
</dbReference>
<dbReference type="InterPro" id="IPR029070">
    <property type="entry name" value="Chitinase_insertion_sf"/>
</dbReference>
<dbReference type="InterPro" id="IPR001223">
    <property type="entry name" value="Glyco_hydro18_cat"/>
</dbReference>
<dbReference type="CDD" id="cd02879">
    <property type="entry name" value="GH18_plant_chitinase_class_V"/>
    <property type="match status" value="1"/>
</dbReference>
<keyword evidence="16" id="KW-1185">Reference proteome</keyword>
<dbReference type="GO" id="GO:0005886">
    <property type="term" value="C:plasma membrane"/>
    <property type="evidence" value="ECO:0007669"/>
    <property type="project" value="TreeGrafter"/>
</dbReference>
<evidence type="ECO:0000256" key="11">
    <source>
        <dbReference type="ARBA" id="ARBA00048679"/>
    </source>
</evidence>
<keyword evidence="3" id="KW-0808">Transferase</keyword>
<dbReference type="SUPFAM" id="SSF56112">
    <property type="entry name" value="Protein kinase-like (PK-like)"/>
    <property type="match status" value="1"/>
</dbReference>
<dbReference type="Gene3D" id="3.30.200.20">
    <property type="entry name" value="Phosphorylase Kinase, domain 1"/>
    <property type="match status" value="1"/>
</dbReference>
<keyword evidence="2" id="KW-0723">Serine/threonine-protein kinase</keyword>
<name>A0AAD6LCW5_9ROSI</name>
<evidence type="ECO:0000313" key="15">
    <source>
        <dbReference type="EMBL" id="KAJ6958295.1"/>
    </source>
</evidence>
<dbReference type="GO" id="GO:0008061">
    <property type="term" value="F:chitin binding"/>
    <property type="evidence" value="ECO:0007669"/>
    <property type="project" value="InterPro"/>
</dbReference>
<feature type="domain" description="Protein kinase" evidence="13">
    <location>
        <begin position="470"/>
        <end position="747"/>
    </location>
</feature>
<dbReference type="Proteomes" id="UP001164929">
    <property type="component" value="Chromosome 18"/>
</dbReference>
<dbReference type="PROSITE" id="PS51910">
    <property type="entry name" value="GH18_2"/>
    <property type="match status" value="1"/>
</dbReference>
<keyword evidence="8" id="KW-1015">Disulfide bond</keyword>
<dbReference type="SMART" id="SM00220">
    <property type="entry name" value="S_TKc"/>
    <property type="match status" value="1"/>
</dbReference>
<evidence type="ECO:0000256" key="5">
    <source>
        <dbReference type="ARBA" id="ARBA00022741"/>
    </source>
</evidence>
<keyword evidence="5" id="KW-0547">Nucleotide-binding</keyword>
<comment type="caution">
    <text evidence="15">The sequence shown here is derived from an EMBL/GenBank/DDBJ whole genome shotgun (WGS) entry which is preliminary data.</text>
</comment>
<organism evidence="15 16">
    <name type="scientific">Populus alba x Populus x berolinensis</name>
    <dbReference type="NCBI Taxonomy" id="444605"/>
    <lineage>
        <taxon>Eukaryota</taxon>
        <taxon>Viridiplantae</taxon>
        <taxon>Streptophyta</taxon>
        <taxon>Embryophyta</taxon>
        <taxon>Tracheophyta</taxon>
        <taxon>Spermatophyta</taxon>
        <taxon>Magnoliopsida</taxon>
        <taxon>eudicotyledons</taxon>
        <taxon>Gunneridae</taxon>
        <taxon>Pentapetalae</taxon>
        <taxon>rosids</taxon>
        <taxon>fabids</taxon>
        <taxon>Malpighiales</taxon>
        <taxon>Salicaceae</taxon>
        <taxon>Saliceae</taxon>
        <taxon>Populus</taxon>
    </lineage>
</organism>
<dbReference type="AlphaFoldDB" id="A0AAD6LCW5"/>
<dbReference type="EMBL" id="JAQIZT010000018">
    <property type="protein sequence ID" value="KAJ6958295.1"/>
    <property type="molecule type" value="Genomic_DNA"/>
</dbReference>
<evidence type="ECO:0000256" key="2">
    <source>
        <dbReference type="ARBA" id="ARBA00022527"/>
    </source>
</evidence>
<reference evidence="15 16" key="1">
    <citation type="journal article" date="2023" name="Mol. Ecol. Resour.">
        <title>Chromosome-level genome assembly of a triploid poplar Populus alba 'Berolinensis'.</title>
        <authorList>
            <person name="Chen S."/>
            <person name="Yu Y."/>
            <person name="Wang X."/>
            <person name="Wang S."/>
            <person name="Zhang T."/>
            <person name="Zhou Y."/>
            <person name="He R."/>
            <person name="Meng N."/>
            <person name="Wang Y."/>
            <person name="Liu W."/>
            <person name="Liu Z."/>
            <person name="Liu J."/>
            <person name="Guo Q."/>
            <person name="Huang H."/>
            <person name="Sederoff R.R."/>
            <person name="Wang G."/>
            <person name="Qu G."/>
            <person name="Chen S."/>
        </authorList>
    </citation>
    <scope>NUCLEOTIDE SEQUENCE [LARGE SCALE GENOMIC DNA]</scope>
    <source>
        <strain evidence="15">SC-2020</strain>
    </source>
</reference>
<evidence type="ECO:0000259" key="14">
    <source>
        <dbReference type="PROSITE" id="PS51910"/>
    </source>
</evidence>
<evidence type="ECO:0000256" key="8">
    <source>
        <dbReference type="ARBA" id="ARBA00023157"/>
    </source>
</evidence>
<dbReference type="InterPro" id="IPR000719">
    <property type="entry name" value="Prot_kinase_dom"/>
</dbReference>
<accession>A0AAD6LCW5</accession>
<dbReference type="FunFam" id="3.30.200.20:FF:000195">
    <property type="entry name" value="G-type lectin S-receptor-like serine/threonine-protein kinase"/>
    <property type="match status" value="1"/>
</dbReference>
<evidence type="ECO:0000256" key="3">
    <source>
        <dbReference type="ARBA" id="ARBA00022679"/>
    </source>
</evidence>
<dbReference type="Gene3D" id="3.20.20.80">
    <property type="entry name" value="Glycosidases"/>
    <property type="match status" value="1"/>
</dbReference>
<keyword evidence="12" id="KW-1133">Transmembrane helix</keyword>
<dbReference type="InterPro" id="IPR017853">
    <property type="entry name" value="GH"/>
</dbReference>
<evidence type="ECO:0000256" key="10">
    <source>
        <dbReference type="ARBA" id="ARBA00047899"/>
    </source>
</evidence>
<evidence type="ECO:0000256" key="6">
    <source>
        <dbReference type="ARBA" id="ARBA00022777"/>
    </source>
</evidence>
<evidence type="ECO:0000256" key="1">
    <source>
        <dbReference type="ARBA" id="ARBA00012513"/>
    </source>
</evidence>
<dbReference type="PROSITE" id="PS50011">
    <property type="entry name" value="PROTEIN_KINASE_DOM"/>
    <property type="match status" value="1"/>
</dbReference>
<evidence type="ECO:0000256" key="12">
    <source>
        <dbReference type="SAM" id="Phobius"/>
    </source>
</evidence>
<dbReference type="SUPFAM" id="SSF54556">
    <property type="entry name" value="Chitinase insertion domain"/>
    <property type="match status" value="1"/>
</dbReference>
<keyword evidence="12" id="KW-0472">Membrane</keyword>
<evidence type="ECO:0000259" key="13">
    <source>
        <dbReference type="PROSITE" id="PS50011"/>
    </source>
</evidence>
<dbReference type="InterPro" id="IPR001245">
    <property type="entry name" value="Ser-Thr/Tyr_kinase_cat_dom"/>
</dbReference>
<dbReference type="Gene3D" id="3.10.50.10">
    <property type="match status" value="1"/>
</dbReference>
<dbReference type="Pfam" id="PF07714">
    <property type="entry name" value="PK_Tyr_Ser-Thr"/>
    <property type="match status" value="1"/>
</dbReference>
<evidence type="ECO:0000256" key="7">
    <source>
        <dbReference type="ARBA" id="ARBA00022840"/>
    </source>
</evidence>
<sequence>MLLSLYICLPCIFTKQAPMVSSITIIILFHVFLSLKLHPAKTQAWIKAGYWFSGSDLPISDINSTLYTHLICAFAGLNSSSYHLSISSSDDPLFSAFTNTVKQKNPSITTLLSIGGGSTNYSTLSAMAGNSTYRKFFIDDSIKIARHYGFQGLDFSWVSASTSDNMDSMGTLFEEWRAAIALEGRNSSLSELILTAAVQYSPRLDSGSFPIDSIRKNLNWTHVLAFDYFMPTWANYTAAFAALYDPDSDVNTDFGIRAWINGGLPASKLVLGLPFYGYAWKLASPNENAIGAPATGPAVTEDGSMSYKVINNYFKANGRVDPIYNSTYVVNYGIVGSTWISFDGVDVVRTKVSYAKEKALLGYVVWQVSQDDNWVLSQAAGGVDSGGGVDPKHEGRPKSRILIIILTTIAAVIILLGLAFYFIRIRILKSKSKETKLKVNNAAAAGDFESNNPELIEYSLADIEKATDQFAFENKLGEGGFGPVYKGVLPGGQEIAVKKLSKSSSQGFDEFKNEVMLTARLQHVNLVKVLGFCVGREEKVLVYEYMPKKSLDCYLYDPIRRYLLDWNKRAEIIEGIIQGLLYLQEYSRLTIIHRDLKASNILLDGDMKPKISDFGMARIFTKDEQEANTGRVVGTFGYVPPEYVRNGVYSIKSDVYSFGVVLLHIISGKKNGSLYGSGENLSLLEYAYELWKDGKGMEIMDPSLDDTLSSCKLIKCLQIALLCVQENPIDRPSMLEVSSMLKNETAIVTIPKRPAFSVRTDEDDENRPEQLHLNICSVDDATISQVVGR</sequence>
<keyword evidence="7" id="KW-0067">ATP-binding</keyword>
<dbReference type="FunFam" id="1.10.510.10:FF:001964">
    <property type="entry name" value="Uncharacterized protein"/>
    <property type="match status" value="1"/>
</dbReference>
<proteinExistence type="predicted"/>
<keyword evidence="4" id="KW-0732">Signal</keyword>
<keyword evidence="6" id="KW-0418">Kinase</keyword>
<dbReference type="EC" id="2.7.11.1" evidence="1"/>
<dbReference type="PANTHER" id="PTHR27002:SF1077">
    <property type="entry name" value="CYSTEINE-RICH RECEPTOR-LIKE PROTEIN KINASE 4"/>
    <property type="match status" value="1"/>
</dbReference>
<dbReference type="FunFam" id="3.10.50.10:FF:000015">
    <property type="entry name" value="Chitotriosidase-1"/>
    <property type="match status" value="1"/>
</dbReference>
<evidence type="ECO:0000256" key="9">
    <source>
        <dbReference type="ARBA" id="ARBA00023180"/>
    </source>
</evidence>
<dbReference type="CDD" id="cd14066">
    <property type="entry name" value="STKc_IRAK"/>
    <property type="match status" value="1"/>
</dbReference>
<dbReference type="InterPro" id="IPR008271">
    <property type="entry name" value="Ser/Thr_kinase_AS"/>
</dbReference>
<feature type="domain" description="GH18" evidence="14">
    <location>
        <begin position="45"/>
        <end position="387"/>
    </location>
</feature>
<dbReference type="PROSITE" id="PS00108">
    <property type="entry name" value="PROTEIN_KINASE_ST"/>
    <property type="match status" value="1"/>
</dbReference>
<dbReference type="SUPFAM" id="SSF51445">
    <property type="entry name" value="(Trans)glycosidases"/>
    <property type="match status" value="1"/>
</dbReference>
<protein>
    <recommendedName>
        <fullName evidence="1">non-specific serine/threonine protein kinase</fullName>
        <ecNumber evidence="1">2.7.11.1</ecNumber>
    </recommendedName>
</protein>